<dbReference type="RefSeq" id="WP_139147451.1">
    <property type="nucleotide sequence ID" value="NZ_CAXSRA010000018.1"/>
</dbReference>
<sequence>MMYPKLFIQKDDGFTSDLYLDTNEVSYVDIMEIIVGFFYLAGIKTSDGKAVSLSRLTNRFEHFLNFQISNAYKKEEEVLQRLPIKRTGFLDKLKSLIHKKSSDKGYKS</sequence>
<evidence type="ECO:0000313" key="2">
    <source>
        <dbReference type="Proteomes" id="UP000424805"/>
    </source>
</evidence>
<comment type="caution">
    <text evidence="1">The sequence shown here is derived from an EMBL/GenBank/DDBJ whole genome shotgun (WGS) entry which is preliminary data.</text>
</comment>
<name>A0A7J4Y4I0_BACOV</name>
<protein>
    <submittedName>
        <fullName evidence="1">Uncharacterized protein</fullName>
    </submittedName>
</protein>
<gene>
    <name evidence="1" type="ORF">F3B90_02845</name>
</gene>
<evidence type="ECO:0000313" key="1">
    <source>
        <dbReference type="EMBL" id="KAA4630712.1"/>
    </source>
</evidence>
<accession>A0A7J4Y4I0</accession>
<proteinExistence type="predicted"/>
<dbReference type="EMBL" id="VWFP01000001">
    <property type="protein sequence ID" value="KAA4630712.1"/>
    <property type="molecule type" value="Genomic_DNA"/>
</dbReference>
<dbReference type="AlphaFoldDB" id="A0A7J4Y4I0"/>
<dbReference type="Proteomes" id="UP000424805">
    <property type="component" value="Unassembled WGS sequence"/>
</dbReference>
<reference evidence="1 2" key="1">
    <citation type="journal article" date="2019" name="Nat. Med.">
        <title>A library of human gut bacterial isolates paired with longitudinal multiomics data enables mechanistic microbiome research.</title>
        <authorList>
            <person name="Poyet M."/>
            <person name="Groussin M."/>
            <person name="Gibbons S.M."/>
            <person name="Avila-Pacheco J."/>
            <person name="Jiang X."/>
            <person name="Kearney S.M."/>
            <person name="Perrotta A.R."/>
            <person name="Berdy B."/>
            <person name="Zhao S."/>
            <person name="Lieberman T.D."/>
            <person name="Swanson P.K."/>
            <person name="Smith M."/>
            <person name="Roesemann S."/>
            <person name="Alexander J.E."/>
            <person name="Rich S.A."/>
            <person name="Livny J."/>
            <person name="Vlamakis H."/>
            <person name="Clish C."/>
            <person name="Bullock K."/>
            <person name="Deik A."/>
            <person name="Scott J."/>
            <person name="Pierce K.A."/>
            <person name="Xavier R.J."/>
            <person name="Alm E.J."/>
        </authorList>
    </citation>
    <scope>NUCLEOTIDE SEQUENCE [LARGE SCALE GENOMIC DNA]</scope>
    <source>
        <strain evidence="1 2">BIOML-A15</strain>
    </source>
</reference>
<organism evidence="1 2">
    <name type="scientific">Bacteroides ovatus</name>
    <dbReference type="NCBI Taxonomy" id="28116"/>
    <lineage>
        <taxon>Bacteria</taxon>
        <taxon>Pseudomonadati</taxon>
        <taxon>Bacteroidota</taxon>
        <taxon>Bacteroidia</taxon>
        <taxon>Bacteroidales</taxon>
        <taxon>Bacteroidaceae</taxon>
        <taxon>Bacteroides</taxon>
    </lineage>
</organism>